<organism evidence="7 8">
    <name type="scientific">Ficus carica</name>
    <name type="common">Common fig</name>
    <dbReference type="NCBI Taxonomy" id="3494"/>
    <lineage>
        <taxon>Eukaryota</taxon>
        <taxon>Viridiplantae</taxon>
        <taxon>Streptophyta</taxon>
        <taxon>Embryophyta</taxon>
        <taxon>Tracheophyta</taxon>
        <taxon>Spermatophyta</taxon>
        <taxon>Magnoliopsida</taxon>
        <taxon>eudicotyledons</taxon>
        <taxon>Gunneridae</taxon>
        <taxon>Pentapetalae</taxon>
        <taxon>rosids</taxon>
        <taxon>fabids</taxon>
        <taxon>Rosales</taxon>
        <taxon>Moraceae</taxon>
        <taxon>Ficeae</taxon>
        <taxon>Ficus</taxon>
    </lineage>
</organism>
<dbReference type="InterPro" id="IPR002401">
    <property type="entry name" value="Cyt_P450_E_grp-I"/>
</dbReference>
<proteinExistence type="inferred from homology"/>
<evidence type="ECO:0000256" key="6">
    <source>
        <dbReference type="SAM" id="Phobius"/>
    </source>
</evidence>
<evidence type="ECO:0000256" key="2">
    <source>
        <dbReference type="ARBA" id="ARBA00022723"/>
    </source>
</evidence>
<dbReference type="SUPFAM" id="SSF48264">
    <property type="entry name" value="Cytochrome P450"/>
    <property type="match status" value="1"/>
</dbReference>
<comment type="cofactor">
    <cofactor evidence="4">
        <name>heme</name>
        <dbReference type="ChEBI" id="CHEBI:30413"/>
    </cofactor>
</comment>
<keyword evidence="6" id="KW-0812">Transmembrane</keyword>
<dbReference type="GO" id="GO:0016705">
    <property type="term" value="F:oxidoreductase activity, acting on paired donors, with incorporation or reduction of molecular oxygen"/>
    <property type="evidence" value="ECO:0007669"/>
    <property type="project" value="InterPro"/>
</dbReference>
<dbReference type="GO" id="GO:0005506">
    <property type="term" value="F:iron ion binding"/>
    <property type="evidence" value="ECO:0007669"/>
    <property type="project" value="InterPro"/>
</dbReference>
<dbReference type="PROSITE" id="PS00086">
    <property type="entry name" value="CYTOCHROME_P450"/>
    <property type="match status" value="1"/>
</dbReference>
<accession>A0AA88J283</accession>
<dbReference type="AlphaFoldDB" id="A0AA88J283"/>
<evidence type="ECO:0000256" key="4">
    <source>
        <dbReference type="PIRSR" id="PIRSR602401-1"/>
    </source>
</evidence>
<protein>
    <recommendedName>
        <fullName evidence="9">Cytochrome P450</fullName>
    </recommendedName>
</protein>
<dbReference type="PRINTS" id="PR00463">
    <property type="entry name" value="EP450I"/>
</dbReference>
<evidence type="ECO:0000313" key="8">
    <source>
        <dbReference type="Proteomes" id="UP001187192"/>
    </source>
</evidence>
<keyword evidence="6" id="KW-1133">Transmembrane helix</keyword>
<evidence type="ECO:0000256" key="3">
    <source>
        <dbReference type="ARBA" id="ARBA00023004"/>
    </source>
</evidence>
<comment type="caution">
    <text evidence="7">The sequence shown here is derived from an EMBL/GenBank/DDBJ whole genome shotgun (WGS) entry which is preliminary data.</text>
</comment>
<keyword evidence="6" id="KW-0472">Membrane</keyword>
<dbReference type="Gene3D" id="1.10.630.10">
    <property type="entry name" value="Cytochrome P450"/>
    <property type="match status" value="1"/>
</dbReference>
<comment type="similarity">
    <text evidence="1 5">Belongs to the cytochrome P450 family.</text>
</comment>
<dbReference type="FunFam" id="1.10.630.10:FF:000011">
    <property type="entry name" value="Cytochrome P450 83B1"/>
    <property type="match status" value="1"/>
</dbReference>
<keyword evidence="3 4" id="KW-0408">Iron</keyword>
<dbReference type="InterPro" id="IPR036396">
    <property type="entry name" value="Cyt_P450_sf"/>
</dbReference>
<dbReference type="Pfam" id="PF00067">
    <property type="entry name" value="p450"/>
    <property type="match status" value="1"/>
</dbReference>
<dbReference type="PANTHER" id="PTHR47955:SF15">
    <property type="entry name" value="CYTOCHROME P450 71A2-LIKE"/>
    <property type="match status" value="1"/>
</dbReference>
<dbReference type="PANTHER" id="PTHR47955">
    <property type="entry name" value="CYTOCHROME P450 FAMILY 71 PROTEIN"/>
    <property type="match status" value="1"/>
</dbReference>
<feature type="binding site" description="axial binding residue" evidence="4">
    <location>
        <position position="474"/>
    </location>
    <ligand>
        <name>heme</name>
        <dbReference type="ChEBI" id="CHEBI:30413"/>
    </ligand>
    <ligandPart>
        <name>Fe</name>
        <dbReference type="ChEBI" id="CHEBI:18248"/>
    </ligandPart>
</feature>
<dbReference type="Proteomes" id="UP001187192">
    <property type="component" value="Unassembled WGS sequence"/>
</dbReference>
<keyword evidence="2 4" id="KW-0479">Metal-binding</keyword>
<dbReference type="EMBL" id="BTGU01000144">
    <property type="protein sequence ID" value="GMN63198.1"/>
    <property type="molecule type" value="Genomic_DNA"/>
</dbReference>
<keyword evidence="4 5" id="KW-0349">Heme</keyword>
<evidence type="ECO:0000313" key="7">
    <source>
        <dbReference type="EMBL" id="GMN63198.1"/>
    </source>
</evidence>
<reference evidence="7" key="1">
    <citation type="submission" date="2023-07" db="EMBL/GenBank/DDBJ databases">
        <title>draft genome sequence of fig (Ficus carica).</title>
        <authorList>
            <person name="Takahashi T."/>
            <person name="Nishimura K."/>
        </authorList>
    </citation>
    <scope>NUCLEOTIDE SEQUENCE</scope>
</reference>
<feature type="transmembrane region" description="Helical" evidence="6">
    <location>
        <begin position="31"/>
        <end position="49"/>
    </location>
</feature>
<keyword evidence="5" id="KW-0560">Oxidoreductase</keyword>
<dbReference type="InterPro" id="IPR001128">
    <property type="entry name" value="Cyt_P450"/>
</dbReference>
<evidence type="ECO:0000256" key="5">
    <source>
        <dbReference type="RuleBase" id="RU000461"/>
    </source>
</evidence>
<dbReference type="PRINTS" id="PR00385">
    <property type="entry name" value="P450"/>
</dbReference>
<dbReference type="GO" id="GO:0004497">
    <property type="term" value="F:monooxygenase activity"/>
    <property type="evidence" value="ECO:0007669"/>
    <property type="project" value="UniProtKB-KW"/>
</dbReference>
<keyword evidence="8" id="KW-1185">Reference proteome</keyword>
<dbReference type="InterPro" id="IPR017972">
    <property type="entry name" value="Cyt_P450_CS"/>
</dbReference>
<sequence>MESTPFLKLGTKSQMGTLQFFNNLWQLLEPFSISIYLLLFLLLLLNIFLSKRNKSCGSKPKLPPSPPKLPLIGNLHQLGEHLHRSLRSLSDKYGPLMLLNLGQIPTLIVSSPEMVGEIVNTHDVVFSSRPKTTASDILFYGHKNVLFAPYGEFWRQARKICVLELLSLKKVQSFQFVREEEVEILVNSLREVCLGGNNSIDLSKMLISASNNAMSRCILGHSYKEEDGSIKRLGELSHQMSKQLAAICVGDFFPSLRFIDVLRGFVGRLRSTFRAFDAFNDRVIEEHKEARKFHGGPSETEDFVDVLLRLQHDPMLGFELTHDHLKAILQDMLAAGNDTSSAAAVWLMAELVRNPRVMKKAQEELRRIVGEKSKVETDGIHQMEYLRCVVKETLRLHPPAPLLSPRETTASVQIGGYEIPAKTRVLINAWAIQRDPRSWDKPEEFIPERFEKNSVNFNGQDFHFCPFGIGRRRCPGMAFGLVNIEYLIANLLYSFDWELPGDCGPPEDLDMSEISGLSVRKKVPLHVLPVARFYLP</sequence>
<dbReference type="GO" id="GO:0020037">
    <property type="term" value="F:heme binding"/>
    <property type="evidence" value="ECO:0007669"/>
    <property type="project" value="InterPro"/>
</dbReference>
<gene>
    <name evidence="7" type="ORF">TIFTF001_032273</name>
</gene>
<keyword evidence="5" id="KW-0503">Monooxygenase</keyword>
<name>A0AA88J283_FICCA</name>
<evidence type="ECO:0008006" key="9">
    <source>
        <dbReference type="Google" id="ProtNLM"/>
    </source>
</evidence>
<evidence type="ECO:0000256" key="1">
    <source>
        <dbReference type="ARBA" id="ARBA00010617"/>
    </source>
</evidence>
<dbReference type="CDD" id="cd11072">
    <property type="entry name" value="CYP71-like"/>
    <property type="match status" value="1"/>
</dbReference>